<dbReference type="EMBL" id="JBHSRD010000005">
    <property type="protein sequence ID" value="MFC6008539.1"/>
    <property type="molecule type" value="Genomic_DNA"/>
</dbReference>
<feature type="transmembrane region" description="Helical" evidence="7">
    <location>
        <begin position="338"/>
        <end position="357"/>
    </location>
</feature>
<evidence type="ECO:0000256" key="2">
    <source>
        <dbReference type="ARBA" id="ARBA00008821"/>
    </source>
</evidence>
<feature type="transmembrane region" description="Helical" evidence="7">
    <location>
        <begin position="59"/>
        <end position="75"/>
    </location>
</feature>
<dbReference type="PANTHER" id="PTHR42810">
    <property type="entry name" value="PURINE PERMEASE C1399.01C-RELATED"/>
    <property type="match status" value="1"/>
</dbReference>
<gene>
    <name evidence="8" type="ORF">ACFQDO_15485</name>
</gene>
<feature type="transmembrane region" description="Helical" evidence="7">
    <location>
        <begin position="134"/>
        <end position="153"/>
    </location>
</feature>
<evidence type="ECO:0000256" key="5">
    <source>
        <dbReference type="ARBA" id="ARBA00022989"/>
    </source>
</evidence>
<keyword evidence="3" id="KW-0813">Transport</keyword>
<feature type="transmembrane region" description="Helical" evidence="7">
    <location>
        <begin position="165"/>
        <end position="182"/>
    </location>
</feature>
<sequence length="465" mass="48834">MTLDFNAPRTGRHLRERPVVLPEERLSWPRTIGFGAQHVVAMFGATFLFPIAMGLDPQLAILTSGVSTILFLLIVRGKVPSYLGSSAAFVGGATAIYSQGGMQPDVTGSILVAGVVLAAVGVIVHFVGARVVDAVLPPVVTGAVVMLIGLALAPLVGQKFWPQDGWVAFATMIFVSVLLVAGRGFVGRIAVLLGLVFGFVLSFVLDRLLGPINSLDPNTLTLRTRDRVDLSKVSEAKWFGFPVHTGGVTPDGTPIVGWHLPEFHWLFILLVVPAVVAVVAENVGHVKAVSEMVDRDLDPYVGRTLAADGLTTIMASAVGSAPTTTYAENIGVMAATRVYSVAAYYVAAVIAIGLGLSPKFGAVIEATPGGVIGGITVVLYGMIGLLGVRIWMVNKVDFGEPVNLVPVASGVVVAIGGMALKFGDSFAFTGIALGSLVTILGYHLCRYAAILTGTAPQQKKRRRVR</sequence>
<organism evidence="8 9">
    <name type="scientific">Angustibacter luteus</name>
    <dbReference type="NCBI Taxonomy" id="658456"/>
    <lineage>
        <taxon>Bacteria</taxon>
        <taxon>Bacillati</taxon>
        <taxon>Actinomycetota</taxon>
        <taxon>Actinomycetes</taxon>
        <taxon>Kineosporiales</taxon>
        <taxon>Kineosporiaceae</taxon>
    </lineage>
</organism>
<dbReference type="InterPro" id="IPR006043">
    <property type="entry name" value="NCS2"/>
</dbReference>
<reference evidence="9" key="1">
    <citation type="journal article" date="2019" name="Int. J. Syst. Evol. Microbiol.">
        <title>The Global Catalogue of Microorganisms (GCM) 10K type strain sequencing project: providing services to taxonomists for standard genome sequencing and annotation.</title>
        <authorList>
            <consortium name="The Broad Institute Genomics Platform"/>
            <consortium name="The Broad Institute Genome Sequencing Center for Infectious Disease"/>
            <person name="Wu L."/>
            <person name="Ma J."/>
        </authorList>
    </citation>
    <scope>NUCLEOTIDE SEQUENCE [LARGE SCALE GENOMIC DNA]</scope>
    <source>
        <strain evidence="9">KACC 14249</strain>
    </source>
</reference>
<feature type="transmembrane region" description="Helical" evidence="7">
    <location>
        <begin position="263"/>
        <end position="283"/>
    </location>
</feature>
<feature type="transmembrane region" description="Helical" evidence="7">
    <location>
        <begin position="106"/>
        <end position="127"/>
    </location>
</feature>
<feature type="transmembrane region" description="Helical" evidence="7">
    <location>
        <begin position="32"/>
        <end position="53"/>
    </location>
</feature>
<proteinExistence type="inferred from homology"/>
<keyword evidence="4 7" id="KW-0812">Transmembrane</keyword>
<evidence type="ECO:0000256" key="4">
    <source>
        <dbReference type="ARBA" id="ARBA00022692"/>
    </source>
</evidence>
<dbReference type="Proteomes" id="UP001596189">
    <property type="component" value="Unassembled WGS sequence"/>
</dbReference>
<name>A0ABW1JH63_9ACTN</name>
<feature type="transmembrane region" description="Helical" evidence="7">
    <location>
        <begin position="82"/>
        <end position="100"/>
    </location>
</feature>
<comment type="caution">
    <text evidence="8">The sequence shown here is derived from an EMBL/GenBank/DDBJ whole genome shotgun (WGS) entry which is preliminary data.</text>
</comment>
<dbReference type="PANTHER" id="PTHR42810:SF2">
    <property type="entry name" value="PURINE PERMEASE C1399.01C-RELATED"/>
    <property type="match status" value="1"/>
</dbReference>
<evidence type="ECO:0000256" key="3">
    <source>
        <dbReference type="ARBA" id="ARBA00022448"/>
    </source>
</evidence>
<keyword evidence="5 7" id="KW-1133">Transmembrane helix</keyword>
<keyword evidence="6 7" id="KW-0472">Membrane</keyword>
<accession>A0ABW1JH63</accession>
<comment type="similarity">
    <text evidence="2">Belongs to the nucleobase:cation symporter-2 (NCS2) (TC 2.A.40) family.</text>
</comment>
<keyword evidence="9" id="KW-1185">Reference proteome</keyword>
<dbReference type="Pfam" id="PF00860">
    <property type="entry name" value="Xan_ur_permease"/>
    <property type="match status" value="1"/>
</dbReference>
<feature type="transmembrane region" description="Helical" evidence="7">
    <location>
        <begin position="369"/>
        <end position="390"/>
    </location>
</feature>
<evidence type="ECO:0000256" key="1">
    <source>
        <dbReference type="ARBA" id="ARBA00004141"/>
    </source>
</evidence>
<dbReference type="RefSeq" id="WP_378227093.1">
    <property type="nucleotide sequence ID" value="NZ_BAABFP010000009.1"/>
</dbReference>
<protein>
    <submittedName>
        <fullName evidence="8">Uracil-xanthine permease family protein</fullName>
    </submittedName>
</protein>
<comment type="subcellular location">
    <subcellularLocation>
        <location evidence="1">Membrane</location>
        <topology evidence="1">Multi-pass membrane protein</topology>
    </subcellularLocation>
</comment>
<feature type="transmembrane region" description="Helical" evidence="7">
    <location>
        <begin position="402"/>
        <end position="420"/>
    </location>
</feature>
<evidence type="ECO:0000256" key="7">
    <source>
        <dbReference type="SAM" id="Phobius"/>
    </source>
</evidence>
<feature type="transmembrane region" description="Helical" evidence="7">
    <location>
        <begin position="189"/>
        <end position="209"/>
    </location>
</feature>
<evidence type="ECO:0000256" key="6">
    <source>
        <dbReference type="ARBA" id="ARBA00023136"/>
    </source>
</evidence>
<evidence type="ECO:0000313" key="8">
    <source>
        <dbReference type="EMBL" id="MFC6008539.1"/>
    </source>
</evidence>
<feature type="transmembrane region" description="Helical" evidence="7">
    <location>
        <begin position="426"/>
        <end position="455"/>
    </location>
</feature>
<evidence type="ECO:0000313" key="9">
    <source>
        <dbReference type="Proteomes" id="UP001596189"/>
    </source>
</evidence>